<reference evidence="7 8" key="1">
    <citation type="submission" date="2024-01" db="EMBL/GenBank/DDBJ databases">
        <title>The genome of the rayed Mediterranean limpet Patella caerulea (Linnaeus, 1758).</title>
        <authorList>
            <person name="Anh-Thu Weber A."/>
            <person name="Halstead-Nussloch G."/>
        </authorList>
    </citation>
    <scope>NUCLEOTIDE SEQUENCE [LARGE SCALE GENOMIC DNA]</scope>
    <source>
        <strain evidence="7">AATW-2023a</strain>
        <tissue evidence="7">Whole specimen</tissue>
    </source>
</reference>
<feature type="transmembrane region" description="Helical" evidence="6">
    <location>
        <begin position="485"/>
        <end position="505"/>
    </location>
</feature>
<evidence type="ECO:0000256" key="4">
    <source>
        <dbReference type="ARBA" id="ARBA00022989"/>
    </source>
</evidence>
<feature type="transmembrane region" description="Helical" evidence="6">
    <location>
        <begin position="392"/>
        <end position="415"/>
    </location>
</feature>
<feature type="transmembrane region" description="Helical" evidence="6">
    <location>
        <begin position="66"/>
        <end position="89"/>
    </location>
</feature>
<proteinExistence type="inferred from homology"/>
<keyword evidence="5 6" id="KW-0472">Membrane</keyword>
<dbReference type="Proteomes" id="UP001347796">
    <property type="component" value="Unassembled WGS sequence"/>
</dbReference>
<feature type="transmembrane region" description="Helical" evidence="6">
    <location>
        <begin position="30"/>
        <end position="54"/>
    </location>
</feature>
<keyword evidence="8" id="KW-1185">Reference proteome</keyword>
<dbReference type="GO" id="GO:0016020">
    <property type="term" value="C:membrane"/>
    <property type="evidence" value="ECO:0007669"/>
    <property type="project" value="UniProtKB-SubCell"/>
</dbReference>
<dbReference type="EMBL" id="JAZGQO010000002">
    <property type="protein sequence ID" value="KAK6192117.1"/>
    <property type="molecule type" value="Genomic_DNA"/>
</dbReference>
<dbReference type="PANTHER" id="PTHR11119">
    <property type="entry name" value="XANTHINE-URACIL / VITAMIN C PERMEASE FAMILY MEMBER"/>
    <property type="match status" value="1"/>
</dbReference>
<evidence type="ECO:0000256" key="5">
    <source>
        <dbReference type="ARBA" id="ARBA00023136"/>
    </source>
</evidence>
<comment type="similarity">
    <text evidence="2">Belongs to the nucleobase:cation symporter-2 (NCS2) (TC 2.A.40) family.</text>
</comment>
<dbReference type="GO" id="GO:0022857">
    <property type="term" value="F:transmembrane transporter activity"/>
    <property type="evidence" value="ECO:0007669"/>
    <property type="project" value="InterPro"/>
</dbReference>
<feature type="transmembrane region" description="Helical" evidence="6">
    <location>
        <begin position="205"/>
        <end position="223"/>
    </location>
</feature>
<feature type="transmembrane region" description="Helical" evidence="6">
    <location>
        <begin position="150"/>
        <end position="170"/>
    </location>
</feature>
<feature type="transmembrane region" description="Helical" evidence="6">
    <location>
        <begin position="421"/>
        <end position="439"/>
    </location>
</feature>
<evidence type="ECO:0000256" key="6">
    <source>
        <dbReference type="SAM" id="Phobius"/>
    </source>
</evidence>
<keyword evidence="4 6" id="KW-1133">Transmembrane helix</keyword>
<keyword evidence="3 6" id="KW-0812">Transmembrane</keyword>
<feature type="transmembrane region" description="Helical" evidence="6">
    <location>
        <begin position="451"/>
        <end position="469"/>
    </location>
</feature>
<feature type="transmembrane region" description="Helical" evidence="6">
    <location>
        <begin position="243"/>
        <end position="267"/>
    </location>
</feature>
<dbReference type="Pfam" id="PF00860">
    <property type="entry name" value="Xan_ur_permease"/>
    <property type="match status" value="1"/>
</dbReference>
<sequence>MTQEKNIDLEEKKHDKNKRVLYSVKDIPPWHLTLILGFQSFLTCLGGTFSYPLIIQSSLCLSTDDVGLAQIIGTTIFVSGLSTLIQTIFGIRLPIVQSCSFAFVTPVISLLALSRWSDCPFNDKSLNQTLLPEIGGAVHRELWQSRVREVNGAIMLASIFQVVIGLSGVLGLMMNFIGPLTVAPTIAMIGLSIFEVAYHKSENQWWIAIMTVALIVIFSQYLRNISIPCVGYTKGSGFSKTTIPIFNLFPVLFAIVSAWVICVILTVTGALSDDPMGWGYAARTDTKLKVLDEADWFRFPYPGQWGTPTISLAGVFGMLAGVFASMIESVGDYYACARLAGAPPPPGSAISRGIGTEGLACIIGGAIGSPGGTTSYSENIGAIGITKVGSRVVIQVGAVIMIILGCFTKFGALFVTLPDPIVGGMFIVMFGMVTGVGISNLQFVDLNSSRNLLVVGLPMVFALCLPKWLETHQSAINTGSEIADQILTVLFGTSMFVAGALAFFLDNTIPGTLEERGLLKWKQKVQGADTDDSSDLSIYDIPLIQKYLNSMTWPKYVPFLPNFTGDKVGSGGGCCGRRKSANITDAEIYVNNGFTDIEGGQKETNGKLNEKSETIM</sequence>
<dbReference type="InterPro" id="IPR006043">
    <property type="entry name" value="NCS2"/>
</dbReference>
<evidence type="ECO:0000313" key="8">
    <source>
        <dbReference type="Proteomes" id="UP001347796"/>
    </source>
</evidence>
<protein>
    <submittedName>
        <fullName evidence="7">Uncharacterized protein</fullName>
    </submittedName>
</protein>
<organism evidence="7 8">
    <name type="scientific">Patella caerulea</name>
    <name type="common">Rayed Mediterranean limpet</name>
    <dbReference type="NCBI Taxonomy" id="87958"/>
    <lineage>
        <taxon>Eukaryota</taxon>
        <taxon>Metazoa</taxon>
        <taxon>Spiralia</taxon>
        <taxon>Lophotrochozoa</taxon>
        <taxon>Mollusca</taxon>
        <taxon>Gastropoda</taxon>
        <taxon>Patellogastropoda</taxon>
        <taxon>Patelloidea</taxon>
        <taxon>Patellidae</taxon>
        <taxon>Patella</taxon>
    </lineage>
</organism>
<gene>
    <name evidence="7" type="ORF">SNE40_003652</name>
</gene>
<comment type="caution">
    <text evidence="7">The sequence shown here is derived from an EMBL/GenBank/DDBJ whole genome shotgun (WGS) entry which is preliminary data.</text>
</comment>
<evidence type="ECO:0000256" key="3">
    <source>
        <dbReference type="ARBA" id="ARBA00022692"/>
    </source>
</evidence>
<evidence type="ECO:0000313" key="7">
    <source>
        <dbReference type="EMBL" id="KAK6192117.1"/>
    </source>
</evidence>
<dbReference type="AlphaFoldDB" id="A0AAN8KBM9"/>
<name>A0AAN8KBM9_PATCE</name>
<evidence type="ECO:0000256" key="2">
    <source>
        <dbReference type="ARBA" id="ARBA00008821"/>
    </source>
</evidence>
<accession>A0AAN8KBM9</accession>
<comment type="subcellular location">
    <subcellularLocation>
        <location evidence="1">Membrane</location>
        <topology evidence="1">Multi-pass membrane protein</topology>
    </subcellularLocation>
</comment>
<evidence type="ECO:0000256" key="1">
    <source>
        <dbReference type="ARBA" id="ARBA00004141"/>
    </source>
</evidence>